<evidence type="ECO:0000313" key="1">
    <source>
        <dbReference type="EMBL" id="KAJ3563655.1"/>
    </source>
</evidence>
<reference evidence="1" key="1">
    <citation type="submission" date="2022-07" db="EMBL/GenBank/DDBJ databases">
        <title>Genome Sequence of Leucocoprinus birnbaumii.</title>
        <authorList>
            <person name="Buettner E."/>
        </authorList>
    </citation>
    <scope>NUCLEOTIDE SEQUENCE</scope>
    <source>
        <strain evidence="1">VT141</strain>
    </source>
</reference>
<dbReference type="AlphaFoldDB" id="A0AAD5YTD8"/>
<organism evidence="1 2">
    <name type="scientific">Leucocoprinus birnbaumii</name>
    <dbReference type="NCBI Taxonomy" id="56174"/>
    <lineage>
        <taxon>Eukaryota</taxon>
        <taxon>Fungi</taxon>
        <taxon>Dikarya</taxon>
        <taxon>Basidiomycota</taxon>
        <taxon>Agaricomycotina</taxon>
        <taxon>Agaricomycetes</taxon>
        <taxon>Agaricomycetidae</taxon>
        <taxon>Agaricales</taxon>
        <taxon>Agaricineae</taxon>
        <taxon>Agaricaceae</taxon>
        <taxon>Leucocoprinus</taxon>
    </lineage>
</organism>
<protein>
    <submittedName>
        <fullName evidence="1">Uncharacterized protein</fullName>
    </submittedName>
</protein>
<comment type="caution">
    <text evidence="1">The sequence shown here is derived from an EMBL/GenBank/DDBJ whole genome shotgun (WGS) entry which is preliminary data.</text>
</comment>
<name>A0AAD5YTD8_9AGAR</name>
<dbReference type="Proteomes" id="UP001213000">
    <property type="component" value="Unassembled WGS sequence"/>
</dbReference>
<accession>A0AAD5YTD8</accession>
<proteinExistence type="predicted"/>
<sequence>MRWITLDSIMRQGYILCIASLNYSQYLTDSVFNTKAGEVYGDDTARKQVVEESVILLKSVEEFRVSLQPLHDQDFSSSITDNAEVADCLSPDSFWKEIQESLPLQKLTWLMKMIRTIESNFTPELYSAKLNLQHITRDELRWICQDRLLRICLCTMKLQSQYLETSQSAIPLKHSLLRDLSPGASQVSSNAKMAISQLLNYLNNPPWLLLAFELRDPILRRHIIYDLSLIQSSSLPMVPGAPEELHLLAPTYLHILSQITVAASKILAIEKRLYDLRSTGYPHLLVLKDPASILAPVFEAMSGVQGAVRKARDAVQSLHGLLEDLEKGLEYQNPQEDPLNSEGEIPCMKCIMGDLSRHTKFLLAESLNDHHLTGITRRDDEEAEKSDYAKLVEDLTFEFIGSSRDRTRIEEIKYFLNGDLRPLTELYASSPASLQAIFSSEKSEPIWSFLLARSRVIESQVEPAYADPDQDKRRLAACKERRLQIIQAARGSERRSWVSRVIRRLSWKGRLGDIRDDPDSK</sequence>
<evidence type="ECO:0000313" key="2">
    <source>
        <dbReference type="Proteomes" id="UP001213000"/>
    </source>
</evidence>
<keyword evidence="2" id="KW-1185">Reference proteome</keyword>
<gene>
    <name evidence="1" type="ORF">NP233_g8800</name>
</gene>
<dbReference type="EMBL" id="JANIEX010000736">
    <property type="protein sequence ID" value="KAJ3563655.1"/>
    <property type="molecule type" value="Genomic_DNA"/>
</dbReference>